<organism evidence="1 2">
    <name type="scientific">bacterium (Candidatus Blackallbacteria) CG17_big_fil_post_rev_8_21_14_2_50_48_46</name>
    <dbReference type="NCBI Taxonomy" id="2014261"/>
    <lineage>
        <taxon>Bacteria</taxon>
        <taxon>Candidatus Blackallbacteria</taxon>
    </lineage>
</organism>
<dbReference type="SUPFAM" id="SSF55486">
    <property type="entry name" value="Metalloproteases ('zincins'), catalytic domain"/>
    <property type="match status" value="1"/>
</dbReference>
<comment type="caution">
    <text evidence="1">The sequence shown here is derived from an EMBL/GenBank/DDBJ whole genome shotgun (WGS) entry which is preliminary data.</text>
</comment>
<protein>
    <submittedName>
        <fullName evidence="1">Uncharacterized protein</fullName>
    </submittedName>
</protein>
<dbReference type="Proteomes" id="UP000231019">
    <property type="component" value="Unassembled WGS sequence"/>
</dbReference>
<dbReference type="EMBL" id="PFFQ01000037">
    <property type="protein sequence ID" value="PIW16700.1"/>
    <property type="molecule type" value="Genomic_DNA"/>
</dbReference>
<evidence type="ECO:0000313" key="2">
    <source>
        <dbReference type="Proteomes" id="UP000231019"/>
    </source>
</evidence>
<proteinExistence type="predicted"/>
<accession>A0A2M7G4B9</accession>
<gene>
    <name evidence="1" type="ORF">COW36_13120</name>
</gene>
<sequence length="377" mass="41160">MEIFKQDHPQINLERDWAAISGKADQKGPDQFTMAPATQSYFNQAPEEVSDYGETNPGEDFAESYRMFMSQPEELIKRAPTKFLVLNALNGRFSPEQIQTQFGPYQDKLDQAWKKIQGQTGAKFHLSAPMVELMNKTYGGTLGKPADSSDLQSFTTAALDKAGKTVAGTGALYKNPPLSPERLQSLKNLQHPALSQEQLKATNNALAKLISQVQTGGGNLDATGIQTLLGNDYQALPEGFKAMLSDPNSFISQYLNQPDHVGRSASPGWVQTEALSQMVTGYENLNSNYVRLAGLSSEGGGGGLKGLFMFKSKGGGPALLPVTRELNAYLENYNRLRQPAVPVPDSEALKAKVSEILSQTQTPTEFMARFLQEMGLQ</sequence>
<evidence type="ECO:0000313" key="1">
    <source>
        <dbReference type="EMBL" id="PIW16700.1"/>
    </source>
</evidence>
<reference evidence="1 2" key="1">
    <citation type="submission" date="2017-09" db="EMBL/GenBank/DDBJ databases">
        <title>Depth-based differentiation of microbial function through sediment-hosted aquifers and enrichment of novel symbionts in the deep terrestrial subsurface.</title>
        <authorList>
            <person name="Probst A.J."/>
            <person name="Ladd B."/>
            <person name="Jarett J.K."/>
            <person name="Geller-Mcgrath D.E."/>
            <person name="Sieber C.M."/>
            <person name="Emerson J.B."/>
            <person name="Anantharaman K."/>
            <person name="Thomas B.C."/>
            <person name="Malmstrom R."/>
            <person name="Stieglmeier M."/>
            <person name="Klingl A."/>
            <person name="Woyke T."/>
            <person name="Ryan C.M."/>
            <person name="Banfield J.F."/>
        </authorList>
    </citation>
    <scope>NUCLEOTIDE SEQUENCE [LARGE SCALE GENOMIC DNA]</scope>
    <source>
        <strain evidence="1">CG17_big_fil_post_rev_8_21_14_2_50_48_46</strain>
    </source>
</reference>
<dbReference type="AlphaFoldDB" id="A0A2M7G4B9"/>
<name>A0A2M7G4B9_9BACT</name>